<dbReference type="AlphaFoldDB" id="A0A2P6U1W3"/>
<feature type="transmembrane region" description="Helical" evidence="2">
    <location>
        <begin position="557"/>
        <end position="579"/>
    </location>
</feature>
<keyword evidence="5" id="KW-1185">Reference proteome</keyword>
<feature type="domain" description="Guanylate cyclase" evidence="3">
    <location>
        <begin position="814"/>
        <end position="1020"/>
    </location>
</feature>
<dbReference type="GO" id="GO:0009190">
    <property type="term" value="P:cyclic nucleotide biosynthetic process"/>
    <property type="evidence" value="ECO:0007669"/>
    <property type="project" value="InterPro"/>
</dbReference>
<feature type="compositionally biased region" description="Basic and acidic residues" evidence="1">
    <location>
        <begin position="1127"/>
        <end position="1136"/>
    </location>
</feature>
<feature type="region of interest" description="Disordered" evidence="1">
    <location>
        <begin position="187"/>
        <end position="214"/>
    </location>
</feature>
<feature type="compositionally biased region" description="Low complexity" evidence="1">
    <location>
        <begin position="73"/>
        <end position="94"/>
    </location>
</feature>
<gene>
    <name evidence="4" type="ORF">C2E21_0704</name>
</gene>
<dbReference type="Proteomes" id="UP000239899">
    <property type="component" value="Unassembled WGS sequence"/>
</dbReference>
<dbReference type="EMBL" id="LHPG02000002">
    <property type="protein sequence ID" value="PRW60294.1"/>
    <property type="molecule type" value="Genomic_DNA"/>
</dbReference>
<dbReference type="Pfam" id="PF06677">
    <property type="entry name" value="Auto_anti-p27"/>
    <property type="match status" value="1"/>
</dbReference>
<feature type="compositionally biased region" description="Low complexity" evidence="1">
    <location>
        <begin position="226"/>
        <end position="239"/>
    </location>
</feature>
<dbReference type="PANTHER" id="PTHR43336">
    <property type="entry name" value="OXYGEN SENSOR HISTIDINE KINASE RESPONSE REGULATOR DEVS/DOSS"/>
    <property type="match status" value="1"/>
</dbReference>
<proteinExistence type="predicted"/>
<feature type="compositionally biased region" description="Low complexity" evidence="1">
    <location>
        <begin position="1113"/>
        <end position="1126"/>
    </location>
</feature>
<dbReference type="SUPFAM" id="SSF55073">
    <property type="entry name" value="Nucleotide cyclase"/>
    <property type="match status" value="1"/>
</dbReference>
<feature type="region of interest" description="Disordered" evidence="1">
    <location>
        <begin position="23"/>
        <end position="131"/>
    </location>
</feature>
<organism evidence="4 5">
    <name type="scientific">Chlorella sorokiniana</name>
    <name type="common">Freshwater green alga</name>
    <dbReference type="NCBI Taxonomy" id="3076"/>
    <lineage>
        <taxon>Eukaryota</taxon>
        <taxon>Viridiplantae</taxon>
        <taxon>Chlorophyta</taxon>
        <taxon>core chlorophytes</taxon>
        <taxon>Trebouxiophyceae</taxon>
        <taxon>Chlorellales</taxon>
        <taxon>Chlorellaceae</taxon>
        <taxon>Chlorella clade</taxon>
        <taxon>Chlorella</taxon>
    </lineage>
</organism>
<feature type="compositionally biased region" description="Low complexity" evidence="1">
    <location>
        <begin position="23"/>
        <end position="47"/>
    </location>
</feature>
<sequence length="1232" mass="131005">MRSPDGSQLLCTNCGCDTTAGATAAEAAAAHAEAPAAAAPQQPPQANGTGGHADSSSDEEASEGLLQPPPPLRTRLQAAAAADAAPAQQPDQAAGSALQQLPVPAPGPAGRSTAAARADRPSSGGGQEASKAIAELMLEGWAMLQEHCPRCLNPLLRSRDRQRIYCAGSARPCPAPDSSSMMRKLSNALGQDGRPGTGSRVHPADGAGTAPPQDAPVADAALAAAVDGGAAPQSGSPPGLREQYSPAGEGLQATASEAAAATPEISSASITAQMQRKKSTLRISFADPTVSGSSSPPKVPLVANASAGGSPNPQPGGVAPRKPGRTSMLAAPAIRPTDHGEEEYGDQPLDTDRKGSVFDLLERKRAVPQARWRKRLTRLLQSGPLLGASLLLTVLILYADSFRLAVAPKSTDPMFLAFSIFVMVFFSLEAGLTCLANPHYAKTFYFWVDVIATLSILIDMPAIMDPIISGANDGNGDQQQRTGMENAAQITAASTRAARLAQVTKWMRLWNIIRLWCFYWKHKDQIIDRRTFMEVELEAEGQSRVGKKLTELTIRKVIIMVLLVMFAMPVFDVSVGYYGGAPMLEEGGLQMLHDAYGAQGSVAGTAGLGFNASVQTYVANTPFRLGRTWTGDILQLWIYGQSFNDFVPSPGNTDGLRDSEFANYTAESCNAAGEDCRVSYATFDIKWESQIQGWLGIGRTTFIIIILLLGAVIFIRDTERLVLRPLERMVQLVREVSENPLAKVAKTASVTTEGKDGKKAPKAMETQVLEQSIHKICSLLSVGFGEAGAEVIAGNIKSGGDLNPMVPGRKVAAIFGFCDIRSFTDATEVLQEDVMEFVNSIAQIVHSEVALHGGAANKNIGDAFLLVWKLSGRRQDSLRRSSTIASRASTVLARTRSQGSGMSSGARSSGGQLSVSSRSARGESERMSALILEDGKRQEVANIADQALASFIIIQAALKRSQKLAKFSARPDLNARMPGYQVNMGFGLHVGWAIEGAIGSEYKIDASYLSPHVNMASRLEAATKQFGSTILLSEDFVRMLSPPVRAMVRQVDCVTVKGSKKPIGLFTYDVDVEGLSNLRLSQKPVRVSNSHTGAAASPEAPVADGSVAVTISGGDASKSGDAAAEGKAAEDDGHETFSSRDYADEFAEHPDIVMTRAVDADFLAKFTQGFEAYRDGDWPAARAVFEETVAMRRNRRGDPVSDGPSATLLRVMAEHNYQAPAGWAGYRELTEK</sequence>
<evidence type="ECO:0000256" key="1">
    <source>
        <dbReference type="SAM" id="MobiDB-lite"/>
    </source>
</evidence>
<dbReference type="Pfam" id="PF00211">
    <property type="entry name" value="Guanylate_cyc"/>
    <property type="match status" value="1"/>
</dbReference>
<feature type="region of interest" description="Disordered" evidence="1">
    <location>
        <begin position="286"/>
        <end position="325"/>
    </location>
</feature>
<feature type="compositionally biased region" description="Low complexity" evidence="1">
    <location>
        <begin position="253"/>
        <end position="272"/>
    </location>
</feature>
<dbReference type="CDD" id="cd07302">
    <property type="entry name" value="CHD"/>
    <property type="match status" value="1"/>
</dbReference>
<dbReference type="InterPro" id="IPR001054">
    <property type="entry name" value="A/G_cyclase"/>
</dbReference>
<evidence type="ECO:0000259" key="3">
    <source>
        <dbReference type="PROSITE" id="PS50125"/>
    </source>
</evidence>
<feature type="transmembrane region" description="Helical" evidence="2">
    <location>
        <begin position="414"/>
        <end position="436"/>
    </location>
</feature>
<dbReference type="OrthoDB" id="60033at2759"/>
<dbReference type="InterPro" id="IPR009563">
    <property type="entry name" value="SSSCA1"/>
</dbReference>
<feature type="transmembrane region" description="Helical" evidence="2">
    <location>
        <begin position="693"/>
        <end position="715"/>
    </location>
</feature>
<feature type="region of interest" description="Disordered" evidence="1">
    <location>
        <begin position="1113"/>
        <end position="1136"/>
    </location>
</feature>
<dbReference type="InterPro" id="IPR029787">
    <property type="entry name" value="Nucleotide_cyclase"/>
</dbReference>
<evidence type="ECO:0000313" key="4">
    <source>
        <dbReference type="EMBL" id="PRW60294.1"/>
    </source>
</evidence>
<keyword evidence="2" id="KW-0472">Membrane</keyword>
<name>A0A2P6U1W3_CHLSO</name>
<dbReference type="GO" id="GO:0035556">
    <property type="term" value="P:intracellular signal transduction"/>
    <property type="evidence" value="ECO:0007669"/>
    <property type="project" value="InterPro"/>
</dbReference>
<accession>A0A2P6U1W3</accession>
<evidence type="ECO:0000256" key="2">
    <source>
        <dbReference type="SAM" id="Phobius"/>
    </source>
</evidence>
<evidence type="ECO:0000313" key="5">
    <source>
        <dbReference type="Proteomes" id="UP000239899"/>
    </source>
</evidence>
<dbReference type="PANTHER" id="PTHR43336:SF3">
    <property type="entry name" value="GUANYLATE CYCLASE DOMAIN-CONTAINING PROTEIN"/>
    <property type="match status" value="1"/>
</dbReference>
<feature type="compositionally biased region" description="Low complexity" evidence="1">
    <location>
        <begin position="897"/>
        <end position="919"/>
    </location>
</feature>
<comment type="caution">
    <text evidence="4">The sequence shown here is derived from an EMBL/GenBank/DDBJ whole genome shotgun (WGS) entry which is preliminary data.</text>
</comment>
<feature type="region of interest" description="Disordered" evidence="1">
    <location>
        <begin position="893"/>
        <end position="921"/>
    </location>
</feature>
<feature type="transmembrane region" description="Helical" evidence="2">
    <location>
        <begin position="379"/>
        <end position="399"/>
    </location>
</feature>
<keyword evidence="2" id="KW-1133">Transmembrane helix</keyword>
<keyword evidence="2" id="KW-0812">Transmembrane</keyword>
<protein>
    <submittedName>
        <fullName evidence="4">Adenylate and guanylate cyclase catalytic domain-containing</fullName>
    </submittedName>
</protein>
<dbReference type="Gene3D" id="3.30.70.1230">
    <property type="entry name" value="Nucleotide cyclase"/>
    <property type="match status" value="1"/>
</dbReference>
<dbReference type="PROSITE" id="PS50125">
    <property type="entry name" value="GUANYLATE_CYCLASE_2"/>
    <property type="match status" value="1"/>
</dbReference>
<feature type="region of interest" description="Disordered" evidence="1">
    <location>
        <begin position="226"/>
        <end position="273"/>
    </location>
</feature>
<reference evidence="4 5" key="1">
    <citation type="journal article" date="2018" name="Plant J.">
        <title>Genome sequences of Chlorella sorokiniana UTEX 1602 and Micractinium conductrix SAG 241.80: implications to maltose excretion by a green alga.</title>
        <authorList>
            <person name="Arriola M.B."/>
            <person name="Velmurugan N."/>
            <person name="Zhang Y."/>
            <person name="Plunkett M.H."/>
            <person name="Hondzo H."/>
            <person name="Barney B.M."/>
        </authorList>
    </citation>
    <scope>NUCLEOTIDE SEQUENCE [LARGE SCALE GENOMIC DNA]</scope>
    <source>
        <strain evidence="5">UTEX 1602</strain>
    </source>
</reference>
<dbReference type="STRING" id="3076.A0A2P6U1W3"/>